<keyword evidence="3" id="KW-1185">Reference proteome</keyword>
<proteinExistence type="predicted"/>
<reference evidence="2" key="1">
    <citation type="submission" date="2022-07" db="EMBL/GenBank/DDBJ databases">
        <title>Phylogenomic reconstructions and comparative analyses of Kickxellomycotina fungi.</title>
        <authorList>
            <person name="Reynolds N.K."/>
            <person name="Stajich J.E."/>
            <person name="Barry K."/>
            <person name="Grigoriev I.V."/>
            <person name="Crous P."/>
            <person name="Smith M.E."/>
        </authorList>
    </citation>
    <scope>NUCLEOTIDE SEQUENCE</scope>
    <source>
        <strain evidence="2">BCRC 34381</strain>
    </source>
</reference>
<comment type="caution">
    <text evidence="2">The sequence shown here is derived from an EMBL/GenBank/DDBJ whole genome shotgun (WGS) entry which is preliminary data.</text>
</comment>
<name>A0A9W7YEL3_9FUNG</name>
<evidence type="ECO:0000256" key="1">
    <source>
        <dbReference type="SAM" id="Phobius"/>
    </source>
</evidence>
<dbReference type="EMBL" id="JANBOI010000351">
    <property type="protein sequence ID" value="KAJ1731241.1"/>
    <property type="molecule type" value="Genomic_DNA"/>
</dbReference>
<dbReference type="AlphaFoldDB" id="A0A9W7YEL3"/>
<keyword evidence="1" id="KW-1133">Transmembrane helix</keyword>
<sequence>MELSAPSFKLGATVVLAYPDDTRLAGYRAALALWTALAACGQAAGTHSTCAAAFGSRATVVVQPLGVPGIGGPDVGDAADAASDVSVVFANLREHPGLTFCFVNGLPAPAHVPELVDHLVGLLEKQGVERVVAPAAANVSIAGEGGDGLWALFPASPGRPLLDTLADVPELPAGALTNDAFLSALGTIAAVAAVGTVGLLIHGDRRPGTSGYRERVVFGAEFADDGDAAIVGTLARRLAAAVDVAEAAGASLPTGVEVVRVRLDADAAGKGRDIFS</sequence>
<gene>
    <name evidence="2" type="ORF">LPJ61_002625</name>
</gene>
<organism evidence="2 3">
    <name type="scientific">Coemansia biformis</name>
    <dbReference type="NCBI Taxonomy" id="1286918"/>
    <lineage>
        <taxon>Eukaryota</taxon>
        <taxon>Fungi</taxon>
        <taxon>Fungi incertae sedis</taxon>
        <taxon>Zoopagomycota</taxon>
        <taxon>Kickxellomycotina</taxon>
        <taxon>Kickxellomycetes</taxon>
        <taxon>Kickxellales</taxon>
        <taxon>Kickxellaceae</taxon>
        <taxon>Coemansia</taxon>
    </lineage>
</organism>
<keyword evidence="1" id="KW-0472">Membrane</keyword>
<evidence type="ECO:0000313" key="2">
    <source>
        <dbReference type="EMBL" id="KAJ1731241.1"/>
    </source>
</evidence>
<protein>
    <submittedName>
        <fullName evidence="2">Uncharacterized protein</fullName>
    </submittedName>
</protein>
<dbReference type="Proteomes" id="UP001143981">
    <property type="component" value="Unassembled WGS sequence"/>
</dbReference>
<evidence type="ECO:0000313" key="3">
    <source>
        <dbReference type="Proteomes" id="UP001143981"/>
    </source>
</evidence>
<feature type="transmembrane region" description="Helical" evidence="1">
    <location>
        <begin position="180"/>
        <end position="201"/>
    </location>
</feature>
<keyword evidence="1" id="KW-0812">Transmembrane</keyword>
<accession>A0A9W7YEL3</accession>
<dbReference type="OrthoDB" id="5557926at2759"/>